<evidence type="ECO:0000256" key="2">
    <source>
        <dbReference type="SAM" id="MobiDB-lite"/>
    </source>
</evidence>
<evidence type="ECO:0000259" key="3">
    <source>
        <dbReference type="PROSITE" id="PS50212"/>
    </source>
</evidence>
<comment type="caution">
    <text evidence="4">The sequence shown here is derived from an EMBL/GenBank/DDBJ whole genome shotgun (WGS) entry which is preliminary data.</text>
</comment>
<sequence length="716" mass="78511">MVAPPDPAPTVGEHNPPITSHTLHEIVAEYLQCAGMREVAADMRREAEAPRSTTRSAETRTQPTYEKDTTLFQSAGALEWCFSPLVATKVVVRHLLLDGATKLHAQFRSMGLPAPDATFLRYALDQDDKHMWSLQDDVDAVYVGRAGRGGDAIPAFGTLHQLIEVLTHVAVLPLSTCSEEKLLAQEEFMHAFLRQHRYFASSSTVLMKLIERFMVPLSVKLGFDNFEAHGISVHAPGTSFSSALTTSSVGPTHSSEAEAVEGRAGRLSPSASLWLCVCRSIQMRVMAVLTLWLREYPQHFDDTMRHSIHLFLDGCSSAPQPWGDCPSQLQGMIEFARIGILASATAAAQHKRGGTTAARQHRLCDEPPTLPPPSTTCGTVTEENLLMDVQESPPCTLSLCALSDAGSADEFLTGSSTGSLRDVVTLALTLSVKQYAVGLTSLHMRLFNTLQPEDVLAVAYRSFTAYLSSSAFLLTPVGLFLASSTDLSLWTVSVLLHAAALDGHQMRGAGHTSSPAANFVHLYQRLVELLVALVRLNNLHAAVAVHRGLQHPILQRVTTQPRVVALLPESTLQNVAHLYGILGLCGSEKVTCGDALESYMRGIPDTDVHPLLPPLQHYLGKMTRLNLEMPSFLSIRTDELYPSTKPKEKARDIVVIHWRKYMFLDRMVCQLKACQVGAQPTPLNTAFETHFMQQKRKIISDHWKLAGMANILLSAL</sequence>
<dbReference type="VEuPathDB" id="TriTrypDB:TRSC58_04979"/>
<reference evidence="4 5" key="1">
    <citation type="submission" date="2013-07" db="EMBL/GenBank/DDBJ databases">
        <authorList>
            <person name="Stoco P.H."/>
            <person name="Wagner G."/>
            <person name="Gerber A."/>
            <person name="Zaha A."/>
            <person name="Thompson C."/>
            <person name="Bartholomeu D.C."/>
            <person name="Luckemeyer D.D."/>
            <person name="Bahia D."/>
            <person name="Loreto E."/>
            <person name="Prestes E.B."/>
            <person name="Lima F.M."/>
            <person name="Rodrigues-Luiz G."/>
            <person name="Vallejo G.A."/>
            <person name="Filho J.F."/>
            <person name="Monteiro K.M."/>
            <person name="Tyler K.M."/>
            <person name="de Almeida L.G."/>
            <person name="Ortiz M.F."/>
            <person name="Siervo M.A."/>
            <person name="de Moraes M.H."/>
            <person name="Cunha O.L."/>
            <person name="Mendonca-Neto R."/>
            <person name="Silva R."/>
            <person name="Teixeira S.M."/>
            <person name="Murta S.M."/>
            <person name="Sincero T.C."/>
            <person name="Mendes T.A."/>
            <person name="Urmenyi T.P."/>
            <person name="Silva V.G."/>
            <person name="da Rocha W.D."/>
            <person name="Andersson B."/>
            <person name="Romanha A.J."/>
            <person name="Steindel M."/>
            <person name="de Vasconcelos A.T."/>
            <person name="Grisard E.C."/>
        </authorList>
    </citation>
    <scope>NUCLEOTIDE SEQUENCE [LARGE SCALE GENOMIC DNA]</scope>
    <source>
        <strain evidence="4 5">SC58</strain>
    </source>
</reference>
<dbReference type="PROSITE" id="PS50212">
    <property type="entry name" value="RASGEF_NTER"/>
    <property type="match status" value="1"/>
</dbReference>
<accession>A0A061IW05</accession>
<organism evidence="4 5">
    <name type="scientific">Trypanosoma rangeli SC58</name>
    <dbReference type="NCBI Taxonomy" id="429131"/>
    <lineage>
        <taxon>Eukaryota</taxon>
        <taxon>Discoba</taxon>
        <taxon>Euglenozoa</taxon>
        <taxon>Kinetoplastea</taxon>
        <taxon>Metakinetoplastina</taxon>
        <taxon>Trypanosomatida</taxon>
        <taxon>Trypanosomatidae</taxon>
        <taxon>Trypanosoma</taxon>
        <taxon>Herpetosoma</taxon>
    </lineage>
</organism>
<dbReference type="Gene3D" id="1.20.870.10">
    <property type="entry name" value="Son of sevenless (SoS) protein Chain: S domain 1"/>
    <property type="match status" value="1"/>
</dbReference>
<evidence type="ECO:0000313" key="5">
    <source>
        <dbReference type="Proteomes" id="UP000031737"/>
    </source>
</evidence>
<dbReference type="PROSITE" id="PS50896">
    <property type="entry name" value="LISH"/>
    <property type="match status" value="1"/>
</dbReference>
<feature type="region of interest" description="Disordered" evidence="2">
    <location>
        <begin position="44"/>
        <end position="64"/>
    </location>
</feature>
<dbReference type="Proteomes" id="UP000031737">
    <property type="component" value="Unassembled WGS sequence"/>
</dbReference>
<dbReference type="EMBL" id="AUPL01004979">
    <property type="protein sequence ID" value="ESL07333.1"/>
    <property type="molecule type" value="Genomic_DNA"/>
</dbReference>
<keyword evidence="1" id="KW-0344">Guanine-nucleotide releasing factor</keyword>
<gene>
    <name evidence="4" type="ORF">TRSC58_04979</name>
</gene>
<keyword evidence="5" id="KW-1185">Reference proteome</keyword>
<dbReference type="Pfam" id="PF00618">
    <property type="entry name" value="RasGEF_N"/>
    <property type="match status" value="1"/>
</dbReference>
<dbReference type="SUPFAM" id="SSF48366">
    <property type="entry name" value="Ras GEF"/>
    <property type="match status" value="1"/>
</dbReference>
<dbReference type="Gene3D" id="1.10.840.10">
    <property type="entry name" value="Ras guanine-nucleotide exchange factors catalytic domain"/>
    <property type="match status" value="1"/>
</dbReference>
<dbReference type="GO" id="GO:0007264">
    <property type="term" value="P:small GTPase-mediated signal transduction"/>
    <property type="evidence" value="ECO:0007669"/>
    <property type="project" value="InterPro"/>
</dbReference>
<feature type="compositionally biased region" description="Polar residues" evidence="2">
    <location>
        <begin position="51"/>
        <end position="64"/>
    </location>
</feature>
<evidence type="ECO:0000256" key="1">
    <source>
        <dbReference type="PROSITE-ProRule" id="PRU00135"/>
    </source>
</evidence>
<name>A0A061IW05_TRYRA</name>
<dbReference type="OrthoDB" id="241137at2759"/>
<dbReference type="InterPro" id="IPR023578">
    <property type="entry name" value="Ras_GEF_dom_sf"/>
</dbReference>
<feature type="domain" description="N-terminal Ras-GEF" evidence="3">
    <location>
        <begin position="150"/>
        <end position="337"/>
    </location>
</feature>
<dbReference type="AlphaFoldDB" id="A0A061IW05"/>
<dbReference type="InterPro" id="IPR000651">
    <property type="entry name" value="Ras-like_Gua-exchang_fac_N"/>
</dbReference>
<dbReference type="GO" id="GO:0005085">
    <property type="term" value="F:guanyl-nucleotide exchange factor activity"/>
    <property type="evidence" value="ECO:0007669"/>
    <property type="project" value="UniProtKB-KW"/>
</dbReference>
<protein>
    <recommendedName>
        <fullName evidence="3">N-terminal Ras-GEF domain-containing protein</fullName>
    </recommendedName>
</protein>
<evidence type="ECO:0000313" key="4">
    <source>
        <dbReference type="EMBL" id="ESL07333.1"/>
    </source>
</evidence>
<dbReference type="InterPro" id="IPR006594">
    <property type="entry name" value="LisH"/>
</dbReference>
<dbReference type="InterPro" id="IPR036964">
    <property type="entry name" value="RASGEF_cat_dom_sf"/>
</dbReference>
<proteinExistence type="predicted"/>